<dbReference type="EMBL" id="KZ303555">
    <property type="protein sequence ID" value="PIA12927.1"/>
    <property type="molecule type" value="Genomic_DNA"/>
</dbReference>
<gene>
    <name evidence="5" type="ORF">COEREDRAFT_83808</name>
</gene>
<evidence type="ECO:0000256" key="2">
    <source>
        <dbReference type="ARBA" id="ARBA00022737"/>
    </source>
</evidence>
<evidence type="ECO:0000256" key="1">
    <source>
        <dbReference type="ARBA" id="ARBA00012210"/>
    </source>
</evidence>
<dbReference type="EC" id="2.3.1.225" evidence="1"/>
<dbReference type="InterPro" id="IPR036770">
    <property type="entry name" value="Ankyrin_rpt-contain_sf"/>
</dbReference>
<feature type="repeat" description="ANK" evidence="4">
    <location>
        <begin position="42"/>
        <end position="74"/>
    </location>
</feature>
<proteinExistence type="predicted"/>
<dbReference type="PANTHER" id="PTHR24161">
    <property type="entry name" value="ANK_REP_REGION DOMAIN-CONTAINING PROTEIN-RELATED"/>
    <property type="match status" value="1"/>
</dbReference>
<feature type="repeat" description="ANK" evidence="4">
    <location>
        <begin position="12"/>
        <end position="44"/>
    </location>
</feature>
<accession>A0A2G5B2I7</accession>
<sequence length="133" mass="13843">MLLAHGADLHVRDDEPLCEAAAHGHLRLLHLLMAAGADLHAASDAPLRCAARGGHVDVVRALLDAGADARASGGVQALRAAARGGWLHVVTTLVAAGADLSDPDFRACALRSRSISRALNISAELPSNRFTFQ</sequence>
<evidence type="ECO:0000313" key="6">
    <source>
        <dbReference type="Proteomes" id="UP000242474"/>
    </source>
</evidence>
<name>A0A2G5B2I7_COERN</name>
<evidence type="ECO:0000256" key="3">
    <source>
        <dbReference type="ARBA" id="ARBA00023043"/>
    </source>
</evidence>
<dbReference type="PROSITE" id="PS50088">
    <property type="entry name" value="ANK_REPEAT"/>
    <property type="match status" value="2"/>
</dbReference>
<dbReference type="PANTHER" id="PTHR24161:SF85">
    <property type="entry name" value="PALMITOYLTRANSFERASE HIP14"/>
    <property type="match status" value="1"/>
</dbReference>
<dbReference type="AlphaFoldDB" id="A0A2G5B2I7"/>
<evidence type="ECO:0000256" key="4">
    <source>
        <dbReference type="PROSITE-ProRule" id="PRU00023"/>
    </source>
</evidence>
<organism evidence="5 6">
    <name type="scientific">Coemansia reversa (strain ATCC 12441 / NRRL 1564)</name>
    <dbReference type="NCBI Taxonomy" id="763665"/>
    <lineage>
        <taxon>Eukaryota</taxon>
        <taxon>Fungi</taxon>
        <taxon>Fungi incertae sedis</taxon>
        <taxon>Zoopagomycota</taxon>
        <taxon>Kickxellomycotina</taxon>
        <taxon>Kickxellomycetes</taxon>
        <taxon>Kickxellales</taxon>
        <taxon>Kickxellaceae</taxon>
        <taxon>Coemansia</taxon>
    </lineage>
</organism>
<dbReference type="SUPFAM" id="SSF48403">
    <property type="entry name" value="Ankyrin repeat"/>
    <property type="match status" value="1"/>
</dbReference>
<dbReference type="SMART" id="SM00248">
    <property type="entry name" value="ANK"/>
    <property type="match status" value="3"/>
</dbReference>
<protein>
    <recommendedName>
        <fullName evidence="1">protein S-acyltransferase</fullName>
        <ecNumber evidence="1">2.3.1.225</ecNumber>
    </recommendedName>
</protein>
<dbReference type="InterPro" id="IPR002110">
    <property type="entry name" value="Ankyrin_rpt"/>
</dbReference>
<dbReference type="Pfam" id="PF12796">
    <property type="entry name" value="Ank_2"/>
    <property type="match status" value="1"/>
</dbReference>
<keyword evidence="2" id="KW-0677">Repeat</keyword>
<keyword evidence="3 4" id="KW-0040">ANK repeat</keyword>
<dbReference type="PROSITE" id="PS50297">
    <property type="entry name" value="ANK_REP_REGION"/>
    <property type="match status" value="1"/>
</dbReference>
<keyword evidence="6" id="KW-1185">Reference proteome</keyword>
<evidence type="ECO:0000313" key="5">
    <source>
        <dbReference type="EMBL" id="PIA12927.1"/>
    </source>
</evidence>
<dbReference type="OrthoDB" id="4772757at2759"/>
<reference evidence="5 6" key="1">
    <citation type="journal article" date="2015" name="Genome Biol. Evol.">
        <title>Phylogenomic analyses indicate that early fungi evolved digesting cell walls of algal ancestors of land plants.</title>
        <authorList>
            <person name="Chang Y."/>
            <person name="Wang S."/>
            <person name="Sekimoto S."/>
            <person name="Aerts A.L."/>
            <person name="Choi C."/>
            <person name="Clum A."/>
            <person name="LaButti K.M."/>
            <person name="Lindquist E.A."/>
            <person name="Yee Ngan C."/>
            <person name="Ohm R.A."/>
            <person name="Salamov A.A."/>
            <person name="Grigoriev I.V."/>
            <person name="Spatafora J.W."/>
            <person name="Berbee M.L."/>
        </authorList>
    </citation>
    <scope>NUCLEOTIDE SEQUENCE [LARGE SCALE GENOMIC DNA]</scope>
    <source>
        <strain evidence="5 6">NRRL 1564</strain>
    </source>
</reference>
<dbReference type="STRING" id="763665.A0A2G5B2I7"/>
<dbReference type="GO" id="GO:0019706">
    <property type="term" value="F:protein-cysteine S-palmitoyltransferase activity"/>
    <property type="evidence" value="ECO:0007669"/>
    <property type="project" value="UniProtKB-EC"/>
</dbReference>
<dbReference type="Proteomes" id="UP000242474">
    <property type="component" value="Unassembled WGS sequence"/>
</dbReference>
<dbReference type="Gene3D" id="1.25.40.20">
    <property type="entry name" value="Ankyrin repeat-containing domain"/>
    <property type="match status" value="1"/>
</dbReference>